<proteinExistence type="predicted"/>
<feature type="region of interest" description="Disordered" evidence="1">
    <location>
        <begin position="125"/>
        <end position="145"/>
    </location>
</feature>
<dbReference type="Proteomes" id="UP000230002">
    <property type="component" value="Unassembled WGS sequence"/>
</dbReference>
<evidence type="ECO:0000256" key="1">
    <source>
        <dbReference type="SAM" id="MobiDB-lite"/>
    </source>
</evidence>
<dbReference type="EMBL" id="AYKW01000067">
    <property type="protein sequence ID" value="PIL24156.1"/>
    <property type="molecule type" value="Genomic_DNA"/>
</dbReference>
<evidence type="ECO:0000313" key="3">
    <source>
        <dbReference type="Proteomes" id="UP000230002"/>
    </source>
</evidence>
<reference evidence="2 3" key="1">
    <citation type="journal article" date="2015" name="Sci. Rep.">
        <title>Chromosome-level genome map provides insights into diverse defense mechanisms in the medicinal fungus Ganoderma sinense.</title>
        <authorList>
            <person name="Zhu Y."/>
            <person name="Xu J."/>
            <person name="Sun C."/>
            <person name="Zhou S."/>
            <person name="Xu H."/>
            <person name="Nelson D.R."/>
            <person name="Qian J."/>
            <person name="Song J."/>
            <person name="Luo H."/>
            <person name="Xiang L."/>
            <person name="Li Y."/>
            <person name="Xu Z."/>
            <person name="Ji A."/>
            <person name="Wang L."/>
            <person name="Lu S."/>
            <person name="Hayward A."/>
            <person name="Sun W."/>
            <person name="Li X."/>
            <person name="Schwartz D.C."/>
            <person name="Wang Y."/>
            <person name="Chen S."/>
        </authorList>
    </citation>
    <scope>NUCLEOTIDE SEQUENCE [LARGE SCALE GENOMIC DNA]</scope>
    <source>
        <strain evidence="2 3">ZZ0214-1</strain>
    </source>
</reference>
<name>A0A2G8RRL8_9APHY</name>
<comment type="caution">
    <text evidence="2">The sequence shown here is derived from an EMBL/GenBank/DDBJ whole genome shotgun (WGS) entry which is preliminary data.</text>
</comment>
<organism evidence="2 3">
    <name type="scientific">Ganoderma sinense ZZ0214-1</name>
    <dbReference type="NCBI Taxonomy" id="1077348"/>
    <lineage>
        <taxon>Eukaryota</taxon>
        <taxon>Fungi</taxon>
        <taxon>Dikarya</taxon>
        <taxon>Basidiomycota</taxon>
        <taxon>Agaricomycotina</taxon>
        <taxon>Agaricomycetes</taxon>
        <taxon>Polyporales</taxon>
        <taxon>Polyporaceae</taxon>
        <taxon>Ganoderma</taxon>
    </lineage>
</organism>
<dbReference type="AlphaFoldDB" id="A0A2G8RRL8"/>
<evidence type="ECO:0000313" key="2">
    <source>
        <dbReference type="EMBL" id="PIL24156.1"/>
    </source>
</evidence>
<accession>A0A2G8RRL8</accession>
<protein>
    <submittedName>
        <fullName evidence="2">Uncharacterized protein</fullName>
    </submittedName>
</protein>
<keyword evidence="3" id="KW-1185">Reference proteome</keyword>
<sequence>MARYRYEHLSAPRPQRVKWTFAGRRRLSPTSSGNQWHAEEEEVKSFCSGFLWIGWIEVYNVVVVAAEAITNILAQACFPKIEVPSVSLAVLPELLKPFTLTFGFSVATLRTPNYEGTGSLYLRHSNATSAPSSSPPPTSSSSRVH</sequence>
<gene>
    <name evidence="2" type="ORF">GSI_13909</name>
</gene>